<gene>
    <name evidence="1" type="ORF">Sn110110_170</name>
</gene>
<sequence length="79" mass="9038">MNNLKIPFAIVSFLLVQGAGAVWWSSQIDGRVGTLEAESLNIARENRRYIEQVIQPSYGISSSWKNQYHDEWVLKGGWK</sequence>
<protein>
    <submittedName>
        <fullName evidence="1">Uncharacterized protein</fullName>
    </submittedName>
</protein>
<name>A0A1D7SL07_9CAUD</name>
<accession>A0A1D7SL07</accession>
<organism evidence="1 2">
    <name type="scientific">Cyanophage S-RIM14</name>
    <dbReference type="NCBI Taxonomy" id="1278423"/>
    <lineage>
        <taxon>Viruses</taxon>
        <taxon>Duplodnaviria</taxon>
        <taxon>Heunggongvirae</taxon>
        <taxon>Uroviricota</taxon>
        <taxon>Caudoviricetes</taxon>
        <taxon>Pantevenvirales</taxon>
        <taxon>Kyanoviridae</taxon>
        <taxon>Ahtivirus</taxon>
        <taxon>Ahtivirus sagseatwo</taxon>
    </lineage>
</organism>
<dbReference type="EMBL" id="KX349303">
    <property type="protein sequence ID" value="AOO14364.1"/>
    <property type="molecule type" value="Genomic_DNA"/>
</dbReference>
<proteinExistence type="predicted"/>
<dbReference type="Proteomes" id="UP000223711">
    <property type="component" value="Segment"/>
</dbReference>
<reference evidence="1 2" key="1">
    <citation type="journal article" date="2016" name="Environ. Microbiol.">
        <title>Genomic diversification of marine cyanophages into stable ecotypes.</title>
        <authorList>
            <person name="Marston M.F."/>
            <person name="Martiny J.B."/>
        </authorList>
    </citation>
    <scope>NUCLEOTIDE SEQUENCE [LARGE SCALE GENOMIC DNA]</scope>
    <source>
        <strain evidence="1">Sn_11_0110</strain>
    </source>
</reference>
<evidence type="ECO:0000313" key="1">
    <source>
        <dbReference type="EMBL" id="AOO14364.1"/>
    </source>
</evidence>
<evidence type="ECO:0000313" key="2">
    <source>
        <dbReference type="Proteomes" id="UP000223711"/>
    </source>
</evidence>